<name>A0A3M6H9V2_PSEAJ</name>
<dbReference type="Proteomes" id="UP000271531">
    <property type="component" value="Unassembled WGS sequence"/>
</dbReference>
<proteinExistence type="predicted"/>
<reference evidence="1 2" key="1">
    <citation type="submission" date="2018-08" db="EMBL/GenBank/DDBJ databases">
        <title>Recombination of ecologically and evolutionarily significant loci maintains genetic cohesion in the Pseudomonas syringae species complex.</title>
        <authorList>
            <person name="Dillon M."/>
            <person name="Thakur S."/>
            <person name="Almeida R.N.D."/>
            <person name="Weir B.S."/>
            <person name="Guttman D.S."/>
        </authorList>
    </citation>
    <scope>NUCLEOTIDE SEQUENCE [LARGE SCALE GENOMIC DNA]</scope>
    <source>
        <strain evidence="1 2">ICMP 4525</strain>
    </source>
</reference>
<organism evidence="1 2">
    <name type="scientific">Pseudomonas amygdali pv. tabaci</name>
    <name type="common">Pseudomonas syringae pv. tabaci</name>
    <dbReference type="NCBI Taxonomy" id="322"/>
    <lineage>
        <taxon>Bacteria</taxon>
        <taxon>Pseudomonadati</taxon>
        <taxon>Pseudomonadota</taxon>
        <taxon>Gammaproteobacteria</taxon>
        <taxon>Pseudomonadales</taxon>
        <taxon>Pseudomonadaceae</taxon>
        <taxon>Pseudomonas</taxon>
        <taxon>Pseudomonas amygdali</taxon>
    </lineage>
</organism>
<evidence type="ECO:0000313" key="1">
    <source>
        <dbReference type="EMBL" id="RMW01691.1"/>
    </source>
</evidence>
<sequence>MRARIAQTIVSSAGTSRVSHIGAVAQWVNANAQVLTSSTKYINGSCRDNATYWACNSLGLSAGTDITVRKALTSFFSIARLLCHYSQSTRGLLLIM</sequence>
<accession>A0A3M6H9V2</accession>
<comment type="caution">
    <text evidence="1">The sequence shown here is derived from an EMBL/GenBank/DDBJ whole genome shotgun (WGS) entry which is preliminary data.</text>
</comment>
<gene>
    <name evidence="1" type="ORF">ALP03_00721</name>
</gene>
<evidence type="ECO:0000313" key="2">
    <source>
        <dbReference type="Proteomes" id="UP000271531"/>
    </source>
</evidence>
<protein>
    <submittedName>
        <fullName evidence="1">Uncharacterized protein</fullName>
    </submittedName>
</protein>
<dbReference type="AlphaFoldDB" id="A0A3M6H9V2"/>
<dbReference type="EMBL" id="RBVA01000441">
    <property type="protein sequence ID" value="RMW01691.1"/>
    <property type="molecule type" value="Genomic_DNA"/>
</dbReference>